<comment type="caution">
    <text evidence="1">The sequence shown here is derived from an EMBL/GenBank/DDBJ whole genome shotgun (WGS) entry which is preliminary data.</text>
</comment>
<dbReference type="SUPFAM" id="SSF50952">
    <property type="entry name" value="Soluble quinoprotein glucose dehydrogenase"/>
    <property type="match status" value="1"/>
</dbReference>
<evidence type="ECO:0000313" key="2">
    <source>
        <dbReference type="Proteomes" id="UP001567538"/>
    </source>
</evidence>
<name>A0ABD1GBQ3_SALDI</name>
<dbReference type="Gene3D" id="2.120.10.30">
    <property type="entry name" value="TolB, C-terminal domain"/>
    <property type="match status" value="1"/>
</dbReference>
<keyword evidence="2" id="KW-1185">Reference proteome</keyword>
<dbReference type="PANTHER" id="PTHR19328:SF13">
    <property type="entry name" value="HIPL1 PROTEIN"/>
    <property type="match status" value="1"/>
</dbReference>
<reference evidence="1 2" key="1">
    <citation type="submission" date="2024-06" db="EMBL/GenBank/DDBJ databases">
        <title>A chromosome level genome sequence of Diviner's sage (Salvia divinorum).</title>
        <authorList>
            <person name="Ford S.A."/>
            <person name="Ro D.-K."/>
            <person name="Ness R.W."/>
            <person name="Phillips M.A."/>
        </authorList>
    </citation>
    <scope>NUCLEOTIDE SEQUENCE [LARGE SCALE GENOMIC DNA]</scope>
    <source>
        <strain evidence="1">SAF-2024a</strain>
        <tissue evidence="1">Leaf</tissue>
    </source>
</reference>
<dbReference type="EMBL" id="JBEAFC010000009">
    <property type="protein sequence ID" value="KAL1541560.1"/>
    <property type="molecule type" value="Genomic_DNA"/>
</dbReference>
<organism evidence="1 2">
    <name type="scientific">Salvia divinorum</name>
    <name type="common">Maria pastora</name>
    <name type="synonym">Diviner's sage</name>
    <dbReference type="NCBI Taxonomy" id="28513"/>
    <lineage>
        <taxon>Eukaryota</taxon>
        <taxon>Viridiplantae</taxon>
        <taxon>Streptophyta</taxon>
        <taxon>Embryophyta</taxon>
        <taxon>Tracheophyta</taxon>
        <taxon>Spermatophyta</taxon>
        <taxon>Magnoliopsida</taxon>
        <taxon>eudicotyledons</taxon>
        <taxon>Gunneridae</taxon>
        <taxon>Pentapetalae</taxon>
        <taxon>asterids</taxon>
        <taxon>lamiids</taxon>
        <taxon>Lamiales</taxon>
        <taxon>Lamiaceae</taxon>
        <taxon>Nepetoideae</taxon>
        <taxon>Mentheae</taxon>
        <taxon>Salviinae</taxon>
        <taxon>Salvia</taxon>
        <taxon>Salvia subgen. Calosphace</taxon>
    </lineage>
</organism>
<dbReference type="InterPro" id="IPR011041">
    <property type="entry name" value="Quinoprot_gluc/sorb_DH_b-prop"/>
</dbReference>
<sequence>MVGHPDGSNRAFFSNQQGKIWLATIPSQGSGGVLELDEATPFLDLTDEVHFDSEFGLLGIAFHPKFTENGRFFASFNCDKAKWPACAGRCTCNSDVKCDPSKLNPENGANPCQFQSVIAEFTANGTASQPSLANPLEVRRIFTMGLPFTSHHAGQILFGPEDGHLYFMMGDGGGARGDPFNFAQNLMLIP</sequence>
<protein>
    <submittedName>
        <fullName evidence="1">Hipl1 protein</fullName>
    </submittedName>
</protein>
<dbReference type="PANTHER" id="PTHR19328">
    <property type="entry name" value="HEDGEHOG-INTERACTING PROTEIN"/>
    <property type="match status" value="1"/>
</dbReference>
<evidence type="ECO:0000313" key="1">
    <source>
        <dbReference type="EMBL" id="KAL1541560.1"/>
    </source>
</evidence>
<dbReference type="AlphaFoldDB" id="A0ABD1GBQ3"/>
<gene>
    <name evidence="1" type="primary">HIPL1</name>
    <name evidence="1" type="ORF">AAHA92_25766</name>
</gene>
<dbReference type="InterPro" id="IPR011042">
    <property type="entry name" value="6-blade_b-propeller_TolB-like"/>
</dbReference>
<proteinExistence type="predicted"/>
<accession>A0ABD1GBQ3</accession>
<dbReference type="Proteomes" id="UP001567538">
    <property type="component" value="Unassembled WGS sequence"/>
</dbReference>